<proteinExistence type="predicted"/>
<evidence type="ECO:0000313" key="2">
    <source>
        <dbReference type="EMBL" id="KPL88443.1"/>
    </source>
</evidence>
<evidence type="ECO:0000313" key="1">
    <source>
        <dbReference type="EMBL" id="GAP63407.1"/>
    </source>
</evidence>
<dbReference type="EMBL" id="BBZA01000143">
    <property type="protein sequence ID" value="GAP63407.1"/>
    <property type="molecule type" value="Genomic_DNA"/>
</dbReference>
<accession>A0A0M9UD05</accession>
<dbReference type="RefSeq" id="WP_054493245.1">
    <property type="nucleotide sequence ID" value="NZ_BBZA01000143.1"/>
</dbReference>
<organism evidence="1 3">
    <name type="scientific">Ardenticatena maritima</name>
    <dbReference type="NCBI Taxonomy" id="872965"/>
    <lineage>
        <taxon>Bacteria</taxon>
        <taxon>Bacillati</taxon>
        <taxon>Chloroflexota</taxon>
        <taxon>Ardenticatenia</taxon>
        <taxon>Ardenticatenales</taxon>
        <taxon>Ardenticatenaceae</taxon>
        <taxon>Ardenticatena</taxon>
    </lineage>
</organism>
<reference evidence="3" key="3">
    <citation type="submission" date="2015-08" db="EMBL/GenBank/DDBJ databases">
        <title>Draft Genome Sequence of a Heterotrophic Facultative Anaerobic Bacterium Ardenticatena maritima Strain 110S.</title>
        <authorList>
            <person name="Kawaichi S."/>
            <person name="Yoshida T."/>
            <person name="Sako Y."/>
            <person name="Nakamura R."/>
        </authorList>
    </citation>
    <scope>NUCLEOTIDE SEQUENCE [LARGE SCALE GENOMIC DNA]</scope>
    <source>
        <strain evidence="3">110S</strain>
    </source>
</reference>
<reference evidence="1 3" key="1">
    <citation type="journal article" date="2015" name="Genome Announc.">
        <title>Draft Genome Sequence of a Heterotrophic Facultative Anaerobic Thermophilic Bacterium, Ardenticatena maritima Strain 110ST.</title>
        <authorList>
            <person name="Kawaichi S."/>
            <person name="Yoshida T."/>
            <person name="Sako Y."/>
            <person name="Nakamura R."/>
        </authorList>
    </citation>
    <scope>NUCLEOTIDE SEQUENCE [LARGE SCALE GENOMIC DNA]</scope>
    <source>
        <strain evidence="1 3">110S</strain>
    </source>
</reference>
<name>A0A0M9UD05_9CHLR</name>
<evidence type="ECO:0000313" key="3">
    <source>
        <dbReference type="Proteomes" id="UP000037784"/>
    </source>
</evidence>
<reference evidence="2 4" key="2">
    <citation type="submission" date="2015-07" db="EMBL/GenBank/DDBJ databases">
        <title>Whole genome sequence of Ardenticatena maritima DSM 23922.</title>
        <authorList>
            <person name="Hemp J."/>
            <person name="Ward L.M."/>
            <person name="Pace L.A."/>
            <person name="Fischer W.W."/>
        </authorList>
    </citation>
    <scope>NUCLEOTIDE SEQUENCE [LARGE SCALE GENOMIC DNA]</scope>
    <source>
        <strain evidence="2 4">110S</strain>
    </source>
</reference>
<protein>
    <submittedName>
        <fullName evidence="1">Uncharacterized protein</fullName>
    </submittedName>
</protein>
<keyword evidence="3" id="KW-1185">Reference proteome</keyword>
<dbReference type="EMBL" id="LGKN01000004">
    <property type="protein sequence ID" value="KPL88443.1"/>
    <property type="molecule type" value="Genomic_DNA"/>
</dbReference>
<dbReference type="AlphaFoldDB" id="A0A0M9UD05"/>
<dbReference type="Proteomes" id="UP000050502">
    <property type="component" value="Unassembled WGS sequence"/>
</dbReference>
<comment type="caution">
    <text evidence="1">The sequence shown here is derived from an EMBL/GenBank/DDBJ whole genome shotgun (WGS) entry which is preliminary data.</text>
</comment>
<dbReference type="Proteomes" id="UP000037784">
    <property type="component" value="Unassembled WGS sequence"/>
</dbReference>
<dbReference type="OrthoDB" id="164313at2"/>
<sequence>MHPSGESQIALLESMVKHLEDYLDEDKVFKTITYYPPEGEHLAKLTIGALLELLDDLSRRDDLTPEQRQKVADLAKQVETIRSYRRADWLRKIARELKAYTDSWRWYLQSVEDGSRQAVREYPSEVRTRLRIQRLLDEAGDAEEIKDLKGRVVALDRLLRSYWQRGDFVLPNEDPERYQPPERYWWLYGHPRVVE</sequence>
<dbReference type="InParanoid" id="A0A0M9UD05"/>
<gene>
    <name evidence="1" type="ORF">ARMA_1831</name>
    <name evidence="2" type="ORF">SE16_06485</name>
</gene>
<evidence type="ECO:0000313" key="4">
    <source>
        <dbReference type="Proteomes" id="UP000050502"/>
    </source>
</evidence>